<accession>A0A9N8MM73</accession>
<organism evidence="1 2">
    <name type="scientific">Paraburkholderia domus</name>
    <dbReference type="NCBI Taxonomy" id="2793075"/>
    <lineage>
        <taxon>Bacteria</taxon>
        <taxon>Pseudomonadati</taxon>
        <taxon>Pseudomonadota</taxon>
        <taxon>Betaproteobacteria</taxon>
        <taxon>Burkholderiales</taxon>
        <taxon>Burkholderiaceae</taxon>
        <taxon>Paraburkholderia</taxon>
    </lineage>
</organism>
<keyword evidence="2" id="KW-1185">Reference proteome</keyword>
<evidence type="ECO:0000313" key="1">
    <source>
        <dbReference type="EMBL" id="CAE6872687.1"/>
    </source>
</evidence>
<comment type="caution">
    <text evidence="1">The sequence shown here is derived from an EMBL/GenBank/DDBJ whole genome shotgun (WGS) entry which is preliminary data.</text>
</comment>
<name>A0A9N8MM73_9BURK</name>
<gene>
    <name evidence="1" type="ORF">R70211_01384</name>
</gene>
<reference evidence="1" key="1">
    <citation type="submission" date="2021-02" db="EMBL/GenBank/DDBJ databases">
        <authorList>
            <person name="Vanwijnsberghe S."/>
        </authorList>
    </citation>
    <scope>NUCLEOTIDE SEQUENCE</scope>
    <source>
        <strain evidence="1">R-70211</strain>
    </source>
</reference>
<dbReference type="Proteomes" id="UP000675121">
    <property type="component" value="Unassembled WGS sequence"/>
</dbReference>
<protein>
    <submittedName>
        <fullName evidence="1">Uncharacterized protein</fullName>
    </submittedName>
</protein>
<proteinExistence type="predicted"/>
<evidence type="ECO:0000313" key="2">
    <source>
        <dbReference type="Proteomes" id="UP000675121"/>
    </source>
</evidence>
<dbReference type="RefSeq" id="WP_201138873.1">
    <property type="nucleotide sequence ID" value="NZ_CAJNAS010000003.1"/>
</dbReference>
<dbReference type="AlphaFoldDB" id="A0A9N8MM73"/>
<sequence>MNSSAHFIQSRKQAEIRTIYVDNGPTINSKMVADVLYVHQPAARPRVSWEDYPCPTTSAQRTVCATEEPNYQGLPPLGLPVACGDHEPHLIRFLDGADSVTRSAALQARMRQLCVQRGRKLLVLSKPGELSTQLDRMAIHAAALYARCPERLVVVGIDGIDQYLESPSRIASQLKTLIDGGVTVACAVDGRYRDSHLLTFHLRTLGVIVIRERLATESGANESAVCKSARFSPAPTSVTVRRFPEVLTPALAAYVSKVQRQGATTEMNSFVPREEPGDAPELRQCRRSENAVHFTSTELERAEYARAYRNDFAMNRLLCEWKSP</sequence>
<dbReference type="EMBL" id="CAJNAS010000003">
    <property type="protein sequence ID" value="CAE6872687.1"/>
    <property type="molecule type" value="Genomic_DNA"/>
</dbReference>